<name>A0A1P8K605_9BURK</name>
<dbReference type="EMBL" id="CP019239">
    <property type="protein sequence ID" value="APW41419.1"/>
    <property type="molecule type" value="Genomic_DNA"/>
</dbReference>
<dbReference type="eggNOG" id="ENOG5032ZWF">
    <property type="taxonomic scope" value="Bacteria"/>
</dbReference>
<evidence type="ECO:0000313" key="2">
    <source>
        <dbReference type="Proteomes" id="UP000186110"/>
    </source>
</evidence>
<protein>
    <recommendedName>
        <fullName evidence="3">ATPase with chaperone activity</fullName>
    </recommendedName>
</protein>
<sequence>MADDYQIEIPTSFMDLYTDAARRKPTASREVVAARYELCEDMANLLAPTAQDMQFSLGITESAALERCLQGLEGESAVVSAAEARWVVCRLAELAGWPLPSFAANLPE</sequence>
<keyword evidence="2" id="KW-1185">Reference proteome</keyword>
<dbReference type="AlphaFoldDB" id="A0A1P8K605"/>
<evidence type="ECO:0000313" key="1">
    <source>
        <dbReference type="EMBL" id="APW41419.1"/>
    </source>
</evidence>
<proteinExistence type="predicted"/>
<accession>A0A1P8K605</accession>
<gene>
    <name evidence="1" type="ORF">RS694_01865</name>
</gene>
<dbReference type="RefSeq" id="WP_029709730.1">
    <property type="nucleotide sequence ID" value="NZ_CP019239.1"/>
</dbReference>
<dbReference type="KEGG" id="rsb:RS694_01865"/>
<dbReference type="Proteomes" id="UP000186110">
    <property type="component" value="Chromosome"/>
</dbReference>
<evidence type="ECO:0008006" key="3">
    <source>
        <dbReference type="Google" id="ProtNLM"/>
    </source>
</evidence>
<organism evidence="1 2">
    <name type="scientific">Rhodoferax saidenbachensis</name>
    <dbReference type="NCBI Taxonomy" id="1484693"/>
    <lineage>
        <taxon>Bacteria</taxon>
        <taxon>Pseudomonadati</taxon>
        <taxon>Pseudomonadota</taxon>
        <taxon>Betaproteobacteria</taxon>
        <taxon>Burkholderiales</taxon>
        <taxon>Comamonadaceae</taxon>
        <taxon>Rhodoferax</taxon>
    </lineage>
</organism>
<reference evidence="1 2" key="1">
    <citation type="submission" date="2017-01" db="EMBL/GenBank/DDBJ databases">
        <authorList>
            <person name="Mah S.A."/>
            <person name="Swanson W.J."/>
            <person name="Moy G.W."/>
            <person name="Vacquier V.D."/>
        </authorList>
    </citation>
    <scope>NUCLEOTIDE SEQUENCE [LARGE SCALE GENOMIC DNA]</scope>
    <source>
        <strain evidence="1 2">DSM 22694</strain>
    </source>
</reference>